<evidence type="ECO:0000313" key="7">
    <source>
        <dbReference type="EMBL" id="NOJ22469.1"/>
    </source>
</evidence>
<dbReference type="PROSITE" id="PS01124">
    <property type="entry name" value="HTH_ARAC_FAMILY_2"/>
    <property type="match status" value="1"/>
</dbReference>
<keyword evidence="2" id="KW-0238">DNA-binding</keyword>
<dbReference type="SUPFAM" id="SSF46689">
    <property type="entry name" value="Homeodomain-like"/>
    <property type="match status" value="1"/>
</dbReference>
<dbReference type="PROSITE" id="PS00041">
    <property type="entry name" value="HTH_ARAC_FAMILY_1"/>
    <property type="match status" value="1"/>
</dbReference>
<feature type="chain" id="PRO_5042961867" evidence="5">
    <location>
        <begin position="20"/>
        <end position="1109"/>
    </location>
</feature>
<dbReference type="InterPro" id="IPR020449">
    <property type="entry name" value="Tscrpt_reg_AraC-type_HTH"/>
</dbReference>
<feature type="signal peptide" evidence="5">
    <location>
        <begin position="1"/>
        <end position="19"/>
    </location>
</feature>
<evidence type="ECO:0000256" key="3">
    <source>
        <dbReference type="ARBA" id="ARBA00023163"/>
    </source>
</evidence>
<organism evidence="7 8">
    <name type="scientific">Vibrio coralliilyticus</name>
    <dbReference type="NCBI Taxonomy" id="190893"/>
    <lineage>
        <taxon>Bacteria</taxon>
        <taxon>Pseudomonadati</taxon>
        <taxon>Pseudomonadota</taxon>
        <taxon>Gammaproteobacteria</taxon>
        <taxon>Vibrionales</taxon>
        <taxon>Vibrionaceae</taxon>
        <taxon>Vibrio</taxon>
    </lineage>
</organism>
<dbReference type="PANTHER" id="PTHR43280:SF28">
    <property type="entry name" value="HTH-TYPE TRANSCRIPTIONAL ACTIVATOR RHAS"/>
    <property type="match status" value="1"/>
</dbReference>
<evidence type="ECO:0000256" key="5">
    <source>
        <dbReference type="SAM" id="SignalP"/>
    </source>
</evidence>
<dbReference type="InterPro" id="IPR015943">
    <property type="entry name" value="WD40/YVTN_repeat-like_dom_sf"/>
</dbReference>
<dbReference type="SUPFAM" id="SSF63829">
    <property type="entry name" value="Calcium-dependent phosphotriesterase"/>
    <property type="match status" value="1"/>
</dbReference>
<dbReference type="InterPro" id="IPR018060">
    <property type="entry name" value="HTH_AraC"/>
</dbReference>
<comment type="caution">
    <text evidence="7">The sequence shown here is derived from an EMBL/GenBank/DDBJ whole genome shotgun (WGS) entry which is preliminary data.</text>
</comment>
<sequence length="1109" mass="125284">MKQAVCFLSFLFLTRVAMAMDLPLSVFYPLPTQSQGKAFAAKELFLADNGGIWFQDVRNQVLFFDGQNILPKSGSALDFESEQVAFLGSAFWSFAGNEIYRTTPGKSRELIFSLTPGTEILRIGVSNRYVWVSDASNFYTYHVDSGEFSSYSLMELYQYNQSAQINITDAKLIQSKWVLATNSGVYLSDGSHFEHAPRSGTSHIETLYFSENRQELVVGTRHGAILFNFNHPDAPLKRIPGGHVLSIAETQKGYWIGTESGLQSYSFASQESAYFAREHTHSHALFGEKVYSLLNDHRGGMWIATERGIHYFSLFAHHFKRFPDLMLTRGSASEKLIQLTNKKSRSGFWMVTNVGVYSLKLNRKASRKLLYKGRVNDVIEHNGVLWLATENGIICIDSVSGTVIADRLPNFLKTSSVELLELDNNGRIWGASDHKLWRFDTQSRELMQYGSEWMLNKYLPAQVTQMAVADNGSLILGTDHGTYVLINGQIHYVSASEHYGRVASLKEVNSGEIWVASTYGLYQLDAASLQLKSLTMVDDHITPKCLISNRNGVWMTSSAGLTHYAKNGQIAAHYGEPLGLVNNEFQSGLCSSGSESLQNLLIGSRRNLIKVDTKSLSASKPPNVQVIYSQVVANQDLYSLGGSVLGAPHVTYGESIAFQFGVLPQVSNVSLQYRLGEQDEWQNLEGMKLTIEHILPGDYALEVRAVNNGMAQSAIEPFVFSVDEPWYIRGYAIFSYVTAVFILLALVIYWRSRMMARTNKDLRSQVALKTNQLRHQSRILLTNNDQLRKQLQIRRILYRQSVQSLRERLQGCASQTTKESEQGKQQLLRFMIHELDLLLNVRAANGDALPVYNLSLVLRSALDGWQEELIKAGLSVEVHSEEDKDIYVTLDVFNLDSVFNLLIDNLIKRSYRGQVVLMRYRINDGEVSFSMTEQGAKLDDASLTPIELWNEIESLVKENGGSFHRYSSDERNLIEFVWPVGSEFEENSIVELTDTGLSEEQSKDPWIEKLEALVVQHYSDPEFGTASAAKQMYVSERSLQRRFKSAAERTFMDYVTEVRLDYACRRLLAGEKISDVAFECGFNDPSYFSQRFKHRFGVSPSQFIEDQDR</sequence>
<evidence type="ECO:0000313" key="8">
    <source>
        <dbReference type="Proteomes" id="UP000576645"/>
    </source>
</evidence>
<keyword evidence="4" id="KW-0472">Membrane</keyword>
<keyword evidence="5" id="KW-0732">Signal</keyword>
<dbReference type="PANTHER" id="PTHR43280">
    <property type="entry name" value="ARAC-FAMILY TRANSCRIPTIONAL REGULATOR"/>
    <property type="match status" value="1"/>
</dbReference>
<evidence type="ECO:0000259" key="6">
    <source>
        <dbReference type="PROSITE" id="PS01124"/>
    </source>
</evidence>
<dbReference type="Pfam" id="PF12833">
    <property type="entry name" value="HTH_18"/>
    <property type="match status" value="1"/>
</dbReference>
<evidence type="ECO:0000256" key="1">
    <source>
        <dbReference type="ARBA" id="ARBA00023015"/>
    </source>
</evidence>
<dbReference type="GO" id="GO:0003700">
    <property type="term" value="F:DNA-binding transcription factor activity"/>
    <property type="evidence" value="ECO:0007669"/>
    <property type="project" value="InterPro"/>
</dbReference>
<evidence type="ECO:0000256" key="2">
    <source>
        <dbReference type="ARBA" id="ARBA00023125"/>
    </source>
</evidence>
<feature type="transmembrane region" description="Helical" evidence="4">
    <location>
        <begin position="726"/>
        <end position="750"/>
    </location>
</feature>
<dbReference type="Gene3D" id="2.130.10.10">
    <property type="entry name" value="YVTN repeat-like/Quinoprotein amine dehydrogenase"/>
    <property type="match status" value="2"/>
</dbReference>
<name>A0AAP6ZR84_9VIBR</name>
<keyword evidence="4" id="KW-1133">Transmembrane helix</keyword>
<dbReference type="Gene3D" id="1.10.10.60">
    <property type="entry name" value="Homeodomain-like"/>
    <property type="match status" value="1"/>
</dbReference>
<protein>
    <submittedName>
        <fullName evidence="7">Helix-turn-helix domain-containing protein</fullName>
    </submittedName>
</protein>
<dbReference type="InterPro" id="IPR018062">
    <property type="entry name" value="HTH_AraC-typ_CS"/>
</dbReference>
<dbReference type="InterPro" id="IPR013783">
    <property type="entry name" value="Ig-like_fold"/>
</dbReference>
<dbReference type="RefSeq" id="WP_171352245.1">
    <property type="nucleotide sequence ID" value="NZ_VTXP01000003.1"/>
</dbReference>
<keyword evidence="4" id="KW-0812">Transmembrane</keyword>
<dbReference type="SMART" id="SM00342">
    <property type="entry name" value="HTH_ARAC"/>
    <property type="match status" value="1"/>
</dbReference>
<keyword evidence="1" id="KW-0805">Transcription regulation</keyword>
<dbReference type="AlphaFoldDB" id="A0AAP6ZR84"/>
<dbReference type="Pfam" id="PF07494">
    <property type="entry name" value="Reg_prop"/>
    <property type="match status" value="1"/>
</dbReference>
<dbReference type="InterPro" id="IPR009057">
    <property type="entry name" value="Homeodomain-like_sf"/>
</dbReference>
<reference evidence="7 8" key="1">
    <citation type="submission" date="2019-09" db="EMBL/GenBank/DDBJ databases">
        <title>Draft genome sequencing and comparative genomics of hatchery-associated Vibrios.</title>
        <authorList>
            <person name="Kehlet-Delgado H."/>
            <person name="Mueller R.S."/>
        </authorList>
    </citation>
    <scope>NUCLEOTIDE SEQUENCE [LARGE SCALE GENOMIC DNA]</scope>
    <source>
        <strain evidence="7 8">09-121-3</strain>
    </source>
</reference>
<dbReference type="GO" id="GO:0043565">
    <property type="term" value="F:sequence-specific DNA binding"/>
    <property type="evidence" value="ECO:0007669"/>
    <property type="project" value="InterPro"/>
</dbReference>
<gene>
    <name evidence="7" type="ORF">F0238_06925</name>
</gene>
<proteinExistence type="predicted"/>
<evidence type="ECO:0000256" key="4">
    <source>
        <dbReference type="SAM" id="Phobius"/>
    </source>
</evidence>
<feature type="domain" description="HTH araC/xylS-type" evidence="6">
    <location>
        <begin position="1008"/>
        <end position="1106"/>
    </location>
</feature>
<dbReference type="PRINTS" id="PR00032">
    <property type="entry name" value="HTHARAC"/>
</dbReference>
<accession>A0AAP6ZR84</accession>
<dbReference type="Proteomes" id="UP000576645">
    <property type="component" value="Unassembled WGS sequence"/>
</dbReference>
<dbReference type="EMBL" id="VTXP01000003">
    <property type="protein sequence ID" value="NOJ22469.1"/>
    <property type="molecule type" value="Genomic_DNA"/>
</dbReference>
<dbReference type="Gene3D" id="2.60.40.10">
    <property type="entry name" value="Immunoglobulins"/>
    <property type="match status" value="1"/>
</dbReference>
<dbReference type="InterPro" id="IPR011110">
    <property type="entry name" value="Reg_prop"/>
</dbReference>
<keyword evidence="3" id="KW-0804">Transcription</keyword>